<dbReference type="InterPro" id="IPR050218">
    <property type="entry name" value="LptD"/>
</dbReference>
<organism evidence="3 4">
    <name type="scientific">Tenacibaculum vairaonense</name>
    <dbReference type="NCBI Taxonomy" id="3137860"/>
    <lineage>
        <taxon>Bacteria</taxon>
        <taxon>Pseudomonadati</taxon>
        <taxon>Bacteroidota</taxon>
        <taxon>Flavobacteriia</taxon>
        <taxon>Flavobacteriales</taxon>
        <taxon>Flavobacteriaceae</taxon>
        <taxon>Tenacibaculum</taxon>
    </lineage>
</organism>
<feature type="compositionally biased region" description="Polar residues" evidence="1">
    <location>
        <begin position="750"/>
        <end position="780"/>
    </location>
</feature>
<proteinExistence type="predicted"/>
<dbReference type="Proteomes" id="UP001497602">
    <property type="component" value="Unassembled WGS sequence"/>
</dbReference>
<evidence type="ECO:0000313" key="3">
    <source>
        <dbReference type="EMBL" id="CAL2107449.1"/>
    </source>
</evidence>
<feature type="compositionally biased region" description="Basic and acidic residues" evidence="1">
    <location>
        <begin position="736"/>
        <end position="749"/>
    </location>
</feature>
<keyword evidence="4" id="KW-1185">Reference proteome</keyword>
<evidence type="ECO:0000256" key="1">
    <source>
        <dbReference type="SAM" id="MobiDB-lite"/>
    </source>
</evidence>
<sequence>MQTNLTYILLAFYLFSFQINYAQEFGKKEVTPVQQPKKQINIVKDSVFKANEKEKNLLVKPKDSIVNDSIKPRKPKEVIDGIITHDAEDYTIQNAKKRTVTLYNKAHVTYTDIDLKAGIIVLDYKNNTVFATGIKDSLGYHQRPVFKQGGQESEQDSILFNFKTKKALVYGVKTVQGGIITYGEKTKRVNDSTVYMRRLRFTTSKKKIPDYHIATDKAKLVPGKKIIVGRSNLVLAEVPTPLFLPFAYFPLTDKRTSGFIIPSWGDSNSQGFFLQNGGYYFAINDYVDLTVLGDVYTNGSWALRGDSNYRLRYKFSGNFSIRFENIIQNIRGLSGYNKRSNFNITWRHSQDTKSSPHSRFSANVNVGSSQYYNQSLNELNNAQRLTNTFQSSISYYKKFVGTPFNMNVTATHSQNTNNNSITMTFPSLQLNMDRIYPFTGKGGIKKNPIQKMGINYSMSGEYRINTTDAEFFKPKMFETAQTGIQHNLSTNTNIKVFKYFTLAPSVNYKDVWYFKKINKRFDPNLRDSQGNLGVIVNDTISGFNRFHEYNFGASLSTNIYGTFNFKKGRLKAIRHTIRPSISYGYRPDFAENYNLQVQQAINDPNDLLTYSPFEGGIYGSPGSGLSNSIGISVNNVLEAKIAPKDPDSDEEDEKITILNNLNFSTSYNIAADSLRWSPVSTSAGTRLFKDKLAVNLNATLDPYQIDSKGNRINKFNANIFRVTNVGLSANYSISSRDFEKDESNKDENKSGNGAQNTPDIFGQNMPTTNGFSTNPGNNQNKGDETKEAKLYKAKIPWSLNLVYALNYANTGIGNAGIGSNSLMFSGNIELSPKWKVGFSSGYDIKNNAFTFTRLNFSRDLDSWRFNFNWTPFGINSSYYFFIGVKSSVMSDLKWDKNKPPDRVLF</sequence>
<comment type="caution">
    <text evidence="3">The sequence shown here is derived from an EMBL/GenBank/DDBJ whole genome shotgun (WGS) entry which is preliminary data.</text>
</comment>
<feature type="domain" description="LPS-assembly protein LptD central" evidence="2">
    <location>
        <begin position="226"/>
        <end position="703"/>
    </location>
</feature>
<accession>A0ABM9PNY4</accession>
<protein>
    <submittedName>
        <fullName evidence="3">LPS-assembly protein</fullName>
    </submittedName>
</protein>
<dbReference type="PANTHER" id="PTHR30189:SF1">
    <property type="entry name" value="LPS-ASSEMBLY PROTEIN LPTD"/>
    <property type="match status" value="1"/>
</dbReference>
<dbReference type="Pfam" id="PF19838">
    <property type="entry name" value="LptD_2"/>
    <property type="match status" value="1"/>
</dbReference>
<evidence type="ECO:0000259" key="2">
    <source>
        <dbReference type="Pfam" id="PF19838"/>
    </source>
</evidence>
<feature type="region of interest" description="Disordered" evidence="1">
    <location>
        <begin position="736"/>
        <end position="784"/>
    </location>
</feature>
<name>A0ABM9PNY4_9FLAO</name>
<dbReference type="InterPro" id="IPR045659">
    <property type="entry name" value="LptD_2"/>
</dbReference>
<dbReference type="EMBL" id="CAXJRC010000033">
    <property type="protein sequence ID" value="CAL2107449.1"/>
    <property type="molecule type" value="Genomic_DNA"/>
</dbReference>
<gene>
    <name evidence="3" type="ORF">T190115A13A_30295</name>
</gene>
<reference evidence="3 4" key="1">
    <citation type="submission" date="2024-05" db="EMBL/GenBank/DDBJ databases">
        <authorList>
            <person name="Duchaud E."/>
        </authorList>
    </citation>
    <scope>NUCLEOTIDE SEQUENCE [LARGE SCALE GENOMIC DNA]</scope>
    <source>
        <strain evidence="3">Ena-SAMPLE-TAB-13-05-2024-13:56:06:370-140305</strain>
    </source>
</reference>
<dbReference type="RefSeq" id="WP_348739056.1">
    <property type="nucleotide sequence ID" value="NZ_CAXJRC010000033.1"/>
</dbReference>
<evidence type="ECO:0000313" key="4">
    <source>
        <dbReference type="Proteomes" id="UP001497602"/>
    </source>
</evidence>
<dbReference type="PANTHER" id="PTHR30189">
    <property type="entry name" value="LPS-ASSEMBLY PROTEIN"/>
    <property type="match status" value="1"/>
</dbReference>